<dbReference type="RefSeq" id="WP_230873276.1">
    <property type="nucleotide sequence ID" value="NZ_JANIDX010000004.1"/>
</dbReference>
<evidence type="ECO:0000313" key="2">
    <source>
        <dbReference type="Proteomes" id="UP001165575"/>
    </source>
</evidence>
<protein>
    <submittedName>
        <fullName evidence="1">Uncharacterized protein</fullName>
    </submittedName>
</protein>
<reference evidence="1 2" key="1">
    <citation type="submission" date="2022-07" db="EMBL/GenBank/DDBJ databases">
        <title>Bombella genomes.</title>
        <authorList>
            <person name="Harer L."/>
            <person name="Styblova S."/>
            <person name="Ehrmann M."/>
        </authorList>
    </citation>
    <scope>NUCLEOTIDE SEQUENCE [LARGE SCALE GENOMIC DNA]</scope>
    <source>
        <strain evidence="1 2">TMW 2.2556</strain>
    </source>
</reference>
<dbReference type="PROSITE" id="PS51257">
    <property type="entry name" value="PROKAR_LIPOPROTEIN"/>
    <property type="match status" value="1"/>
</dbReference>
<dbReference type="EMBL" id="JANIDX010000004">
    <property type="protein sequence ID" value="MCX5619821.1"/>
    <property type="molecule type" value="Genomic_DNA"/>
</dbReference>
<keyword evidence="2" id="KW-1185">Reference proteome</keyword>
<comment type="caution">
    <text evidence="1">The sequence shown here is derived from an EMBL/GenBank/DDBJ whole genome shotgun (WGS) entry which is preliminary data.</text>
</comment>
<proteinExistence type="predicted"/>
<accession>A0ABT3WLA5</accession>
<evidence type="ECO:0000313" key="1">
    <source>
        <dbReference type="EMBL" id="MCX5619821.1"/>
    </source>
</evidence>
<gene>
    <name evidence="1" type="ORF">NQF89_05210</name>
</gene>
<name>A0ABT3WLA5_9PROT</name>
<sequence>MLKSLCAFLRHGPASPSGYGTIVISCYLYRTTGRQGHPYFPAALPSKHIYQSLPMRLTPLPCLFGLLLLGACSSLPDPAHDPYGTWVGKLVRDEGVCPTKNMSSLRIRGKDIVFNPGMTSAALHGTYQPGQQSYHAEQVDEGMNHTPYRQVFEGYPVGTAIGGNFTTPRCHAHITLTRR</sequence>
<organism evidence="1 2">
    <name type="scientific">Bombella pollinis</name>
    <dbReference type="NCBI Taxonomy" id="2967337"/>
    <lineage>
        <taxon>Bacteria</taxon>
        <taxon>Pseudomonadati</taxon>
        <taxon>Pseudomonadota</taxon>
        <taxon>Alphaproteobacteria</taxon>
        <taxon>Acetobacterales</taxon>
        <taxon>Acetobacteraceae</taxon>
        <taxon>Bombella</taxon>
    </lineage>
</organism>
<dbReference type="Proteomes" id="UP001165575">
    <property type="component" value="Unassembled WGS sequence"/>
</dbReference>